<evidence type="ECO:0000259" key="1">
    <source>
        <dbReference type="Pfam" id="PF00149"/>
    </source>
</evidence>
<dbReference type="AlphaFoldDB" id="D5A8B8"/>
<organism evidence="2">
    <name type="scientific">Picea sitchensis</name>
    <name type="common">Sitka spruce</name>
    <name type="synonym">Pinus sitchensis</name>
    <dbReference type="NCBI Taxonomy" id="3332"/>
    <lineage>
        <taxon>Eukaryota</taxon>
        <taxon>Viridiplantae</taxon>
        <taxon>Streptophyta</taxon>
        <taxon>Embryophyta</taxon>
        <taxon>Tracheophyta</taxon>
        <taxon>Spermatophyta</taxon>
        <taxon>Pinopsida</taxon>
        <taxon>Pinidae</taxon>
        <taxon>Conifers I</taxon>
        <taxon>Pinales</taxon>
        <taxon>Pinaceae</taxon>
        <taxon>Picea</taxon>
    </lineage>
</organism>
<protein>
    <recommendedName>
        <fullName evidence="1">Calcineurin-like phosphoesterase domain-containing protein</fullName>
    </recommendedName>
</protein>
<dbReference type="PANTHER" id="PTHR47680">
    <property type="entry name" value="SHEWANELLA-LIKE PROTEIN PHOSPHATASE 2"/>
    <property type="match status" value="1"/>
</dbReference>
<dbReference type="OMA" id="NEVLWFM"/>
<name>D5A8B8_PICSI</name>
<dbReference type="CDD" id="cd07425">
    <property type="entry name" value="MPP_Shelphs"/>
    <property type="match status" value="1"/>
</dbReference>
<proteinExistence type="evidence at transcript level"/>
<dbReference type="InterPro" id="IPR004843">
    <property type="entry name" value="Calcineurin-like_PHP"/>
</dbReference>
<feature type="domain" description="Calcineurin-like phosphoesterase" evidence="1">
    <location>
        <begin position="60"/>
        <end position="175"/>
    </location>
</feature>
<evidence type="ECO:0000313" key="2">
    <source>
        <dbReference type="EMBL" id="ADE75787.1"/>
    </source>
</evidence>
<reference evidence="2" key="1">
    <citation type="submission" date="2010-04" db="EMBL/GenBank/DDBJ databases">
        <authorList>
            <person name="Reid K.E."/>
            <person name="Liao N."/>
            <person name="Chan S."/>
            <person name="Docking R."/>
            <person name="Taylor G."/>
            <person name="Moore R."/>
            <person name="Mayo M."/>
            <person name="Munro S."/>
            <person name="King J."/>
            <person name="Yanchuk A."/>
            <person name="Holt R."/>
            <person name="Jones S."/>
            <person name="Marra M."/>
            <person name="Ritland C.E."/>
            <person name="Ritland K."/>
            <person name="Bohlmann J."/>
        </authorList>
    </citation>
    <scope>NUCLEOTIDE SEQUENCE</scope>
    <source>
        <tissue evidence="2">Buds collected with no treatment. Collection October 2007</tissue>
    </source>
</reference>
<dbReference type="PANTHER" id="PTHR47680:SF2">
    <property type="entry name" value="SHEWANELLA-LIKE PROTEIN PHOSPHATASE 2"/>
    <property type="match status" value="1"/>
</dbReference>
<dbReference type="GO" id="GO:0016787">
    <property type="term" value="F:hydrolase activity"/>
    <property type="evidence" value="ECO:0007669"/>
    <property type="project" value="InterPro"/>
</dbReference>
<dbReference type="EMBL" id="BT122406">
    <property type="protein sequence ID" value="ADE75787.1"/>
    <property type="molecule type" value="mRNA"/>
</dbReference>
<dbReference type="SUPFAM" id="SSF56300">
    <property type="entry name" value="Metallo-dependent phosphatases"/>
    <property type="match status" value="1"/>
</dbReference>
<dbReference type="Gene3D" id="3.60.21.10">
    <property type="match status" value="1"/>
</dbReference>
<accession>D5A8B8</accession>
<dbReference type="InterPro" id="IPR029052">
    <property type="entry name" value="Metallo-depent_PP-like"/>
</dbReference>
<dbReference type="Pfam" id="PF00149">
    <property type="entry name" value="Metallophos"/>
    <property type="match status" value="1"/>
</dbReference>
<dbReference type="InterPro" id="IPR041787">
    <property type="entry name" value="MPP_Shelphs"/>
</dbReference>
<sequence>MEKQVHDYECSRLPALLSRFVDTFVDFVVGGQFLSSNSTPTDERDSNWAHRVTRIPSTDRLVAIGDIHGDLQKARQALMAAQVMDENNQWIGGKTTVVQVGDLLDRGGEEIKVIYLLEKLKQQAEKSGGRVVILNGNHEIMNVEGDFRFVTPAAMDEFKGWAHWYTVGNDMKNLCEGLGHQRDIFEGIPAVLPEAWRARIAALRPGGPISSRFLSTHPTVVIVGGSVFVHGGLLPTHVYHGLERINEEVKDWILGGKGNRGPPYLHGSDAVVWLRKFSRDDSHCSLLEKALSSIPGAKRMVVGHTIQTLGINGACENRVIRVDVGMSKGCINGIPEVLEIKGDSELRVLTPDPAYRTKQAEKVQQEKPGLGLLLSENGTREVEVRA</sequence>